<proteinExistence type="predicted"/>
<dbReference type="Proteomes" id="UP001382904">
    <property type="component" value="Unassembled WGS sequence"/>
</dbReference>
<protein>
    <recommendedName>
        <fullName evidence="5">Secreted protein</fullName>
    </recommendedName>
</protein>
<evidence type="ECO:0000256" key="1">
    <source>
        <dbReference type="SAM" id="MobiDB-lite"/>
    </source>
</evidence>
<dbReference type="InterPro" id="IPR006311">
    <property type="entry name" value="TAT_signal"/>
</dbReference>
<feature type="compositionally biased region" description="Low complexity" evidence="1">
    <location>
        <begin position="97"/>
        <end position="111"/>
    </location>
</feature>
<organism evidence="3 4">
    <name type="scientific">Streptomyces caledonius</name>
    <dbReference type="NCBI Taxonomy" id="3134107"/>
    <lineage>
        <taxon>Bacteria</taxon>
        <taxon>Bacillati</taxon>
        <taxon>Actinomycetota</taxon>
        <taxon>Actinomycetes</taxon>
        <taxon>Kitasatosporales</taxon>
        <taxon>Streptomycetaceae</taxon>
        <taxon>Streptomyces</taxon>
    </lineage>
</organism>
<comment type="caution">
    <text evidence="3">The sequence shown here is derived from an EMBL/GenBank/DDBJ whole genome shotgun (WGS) entry which is preliminary data.</text>
</comment>
<feature type="region of interest" description="Disordered" evidence="1">
    <location>
        <begin position="84"/>
        <end position="111"/>
    </location>
</feature>
<accession>A0ABU8U7L1</accession>
<dbReference type="EMBL" id="JBBKAM010000002">
    <property type="protein sequence ID" value="MEJ8643841.1"/>
    <property type="molecule type" value="Genomic_DNA"/>
</dbReference>
<dbReference type="PROSITE" id="PS51318">
    <property type="entry name" value="TAT"/>
    <property type="match status" value="1"/>
</dbReference>
<gene>
    <name evidence="3" type="ORF">WKI68_25705</name>
</gene>
<evidence type="ECO:0000313" key="3">
    <source>
        <dbReference type="EMBL" id="MEJ8643841.1"/>
    </source>
</evidence>
<evidence type="ECO:0000313" key="4">
    <source>
        <dbReference type="Proteomes" id="UP001382904"/>
    </source>
</evidence>
<feature type="chain" id="PRO_5045609592" description="Secreted protein" evidence="2">
    <location>
        <begin position="35"/>
        <end position="111"/>
    </location>
</feature>
<keyword evidence="2" id="KW-0732">Signal</keyword>
<feature type="signal peptide" evidence="2">
    <location>
        <begin position="1"/>
        <end position="34"/>
    </location>
</feature>
<sequence length="111" mass="11490">MNTRKKSLRRAVVTGGAMAAMLGASLAAAPQAAAGGCSSWWEPCGVAENRTSSTMATTETLNEGPDWCDVWNAPDLGWHIRCTQKSLGPGAPAVGEPSTSTRSRSRAPATS</sequence>
<name>A0ABU8U7L1_9ACTN</name>
<reference evidence="3 4" key="1">
    <citation type="submission" date="2024-03" db="EMBL/GenBank/DDBJ databases">
        <title>Novel Streptomyces species of biotechnological and ecological value are a feature of Machair soil.</title>
        <authorList>
            <person name="Prole J.R."/>
            <person name="Goodfellow M."/>
            <person name="Allenby N."/>
            <person name="Ward A.C."/>
        </authorList>
    </citation>
    <scope>NUCLEOTIDE SEQUENCE [LARGE SCALE GENOMIC DNA]</scope>
    <source>
        <strain evidence="3 4">MS1.HAVA.3</strain>
    </source>
</reference>
<evidence type="ECO:0008006" key="5">
    <source>
        <dbReference type="Google" id="ProtNLM"/>
    </source>
</evidence>
<evidence type="ECO:0000256" key="2">
    <source>
        <dbReference type="SAM" id="SignalP"/>
    </source>
</evidence>
<keyword evidence="4" id="KW-1185">Reference proteome</keyword>